<dbReference type="GO" id="GO:0008270">
    <property type="term" value="F:zinc ion binding"/>
    <property type="evidence" value="ECO:0007669"/>
    <property type="project" value="InterPro"/>
</dbReference>
<name>A0A3N7G291_POPTR</name>
<dbReference type="EMBL" id="CM009291">
    <property type="protein sequence ID" value="RQO86594.1"/>
    <property type="molecule type" value="Genomic_DNA"/>
</dbReference>
<evidence type="ECO:0000256" key="2">
    <source>
        <dbReference type="PROSITE-ProRule" id="PRU01379"/>
    </source>
</evidence>
<keyword evidence="3" id="KW-1133">Transmembrane helix</keyword>
<dbReference type="SUPFAM" id="SSF53187">
    <property type="entry name" value="Zn-dependent exopeptidases"/>
    <property type="match status" value="1"/>
</dbReference>
<dbReference type="InterPro" id="IPR050753">
    <property type="entry name" value="Peptidase_M14_domain"/>
</dbReference>
<sequence>MSADSYINMCPKWLSGCTSCKLPVGWHRGQQVIMVIAQIGEITMHALMMIHSGSWQAYIVSRSHHKMSLSEEFPGGITNEASWYPIYGGMQDWNYIHAGCFELTLEISDNKWPNASELPTLWEYNKMSLLNIAASLVKVGCSVAINLFIMYSCISFIPFFVTSIIRILINDFHGEITCSRADEDF</sequence>
<evidence type="ECO:0000256" key="1">
    <source>
        <dbReference type="ARBA" id="ARBA00005988"/>
    </source>
</evidence>
<dbReference type="PANTHER" id="PTHR11532:SF57">
    <property type="entry name" value="CARBOXYPEPTIDASE D, B"/>
    <property type="match status" value="1"/>
</dbReference>
<evidence type="ECO:0000313" key="5">
    <source>
        <dbReference type="EMBL" id="RQO86594.1"/>
    </source>
</evidence>
<dbReference type="GO" id="GO:0004181">
    <property type="term" value="F:metallocarboxypeptidase activity"/>
    <property type="evidence" value="ECO:0000318"/>
    <property type="project" value="GO_Central"/>
</dbReference>
<dbReference type="GO" id="GO:0005615">
    <property type="term" value="C:extracellular space"/>
    <property type="evidence" value="ECO:0000318"/>
    <property type="project" value="GO_Central"/>
</dbReference>
<evidence type="ECO:0000313" key="6">
    <source>
        <dbReference type="Proteomes" id="UP000006729"/>
    </source>
</evidence>
<reference evidence="5 6" key="1">
    <citation type="journal article" date="2006" name="Science">
        <title>The genome of black cottonwood, Populus trichocarpa (Torr. &amp; Gray).</title>
        <authorList>
            <person name="Tuskan G.A."/>
            <person name="Difazio S."/>
            <person name="Jansson S."/>
            <person name="Bohlmann J."/>
            <person name="Grigoriev I."/>
            <person name="Hellsten U."/>
            <person name="Putnam N."/>
            <person name="Ralph S."/>
            <person name="Rombauts S."/>
            <person name="Salamov A."/>
            <person name="Schein J."/>
            <person name="Sterck L."/>
            <person name="Aerts A."/>
            <person name="Bhalerao R.R."/>
            <person name="Bhalerao R.P."/>
            <person name="Blaudez D."/>
            <person name="Boerjan W."/>
            <person name="Brun A."/>
            <person name="Brunner A."/>
            <person name="Busov V."/>
            <person name="Campbell M."/>
            <person name="Carlson J."/>
            <person name="Chalot M."/>
            <person name="Chapman J."/>
            <person name="Chen G.L."/>
            <person name="Cooper D."/>
            <person name="Coutinho P.M."/>
            <person name="Couturier J."/>
            <person name="Covert S."/>
            <person name="Cronk Q."/>
            <person name="Cunningham R."/>
            <person name="Davis J."/>
            <person name="Degroeve S."/>
            <person name="Dejardin A."/>
            <person name="Depamphilis C."/>
            <person name="Detter J."/>
            <person name="Dirks B."/>
            <person name="Dubchak I."/>
            <person name="Duplessis S."/>
            <person name="Ehlting J."/>
            <person name="Ellis B."/>
            <person name="Gendler K."/>
            <person name="Goodstein D."/>
            <person name="Gribskov M."/>
            <person name="Grimwood J."/>
            <person name="Groover A."/>
            <person name="Gunter L."/>
            <person name="Hamberger B."/>
            <person name="Heinze B."/>
            <person name="Helariutta Y."/>
            <person name="Henrissat B."/>
            <person name="Holligan D."/>
            <person name="Holt R."/>
            <person name="Huang W."/>
            <person name="Islam-Faridi N."/>
            <person name="Jones S."/>
            <person name="Jones-Rhoades M."/>
            <person name="Jorgensen R."/>
            <person name="Joshi C."/>
            <person name="Kangasjarvi J."/>
            <person name="Karlsson J."/>
            <person name="Kelleher C."/>
            <person name="Kirkpatrick R."/>
            <person name="Kirst M."/>
            <person name="Kohler A."/>
            <person name="Kalluri U."/>
            <person name="Larimer F."/>
            <person name="Leebens-Mack J."/>
            <person name="Leple J.C."/>
            <person name="Locascio P."/>
            <person name="Lou Y."/>
            <person name="Lucas S."/>
            <person name="Martin F."/>
            <person name="Montanini B."/>
            <person name="Napoli C."/>
            <person name="Nelson D.R."/>
            <person name="Nelson C."/>
            <person name="Nieminen K."/>
            <person name="Nilsson O."/>
            <person name="Pereda V."/>
            <person name="Peter G."/>
            <person name="Philippe R."/>
            <person name="Pilate G."/>
            <person name="Poliakov A."/>
            <person name="Razumovskaya J."/>
            <person name="Richardson P."/>
            <person name="Rinaldi C."/>
            <person name="Ritland K."/>
            <person name="Rouze P."/>
            <person name="Ryaboy D."/>
            <person name="Schmutz J."/>
            <person name="Schrader J."/>
            <person name="Segerman B."/>
            <person name="Shin H."/>
            <person name="Siddiqui A."/>
            <person name="Sterky F."/>
            <person name="Terry A."/>
            <person name="Tsai C.J."/>
            <person name="Uberbacher E."/>
            <person name="Unneberg P."/>
            <person name="Vahala J."/>
            <person name="Wall K."/>
            <person name="Wessler S."/>
            <person name="Yang G."/>
            <person name="Yin T."/>
            <person name="Douglas C."/>
            <person name="Marra M."/>
            <person name="Sandberg G."/>
            <person name="Van de Peer Y."/>
            <person name="Rokhsar D."/>
        </authorList>
    </citation>
    <scope>NUCLEOTIDE SEQUENCE [LARGE SCALE GENOMIC DNA]</scope>
    <source>
        <strain evidence="6">cv. Nisqually</strain>
    </source>
</reference>
<dbReference type="Pfam" id="PF00246">
    <property type="entry name" value="Peptidase_M14"/>
    <property type="match status" value="1"/>
</dbReference>
<evidence type="ECO:0000256" key="3">
    <source>
        <dbReference type="SAM" id="Phobius"/>
    </source>
</evidence>
<dbReference type="PANTHER" id="PTHR11532">
    <property type="entry name" value="PROTEASE M14 CARBOXYPEPTIDASE"/>
    <property type="match status" value="1"/>
</dbReference>
<comment type="similarity">
    <text evidence="1 2">Belongs to the peptidase M14 family.</text>
</comment>
<proteinExistence type="inferred from homology"/>
<dbReference type="Gene3D" id="3.40.630.10">
    <property type="entry name" value="Zn peptidases"/>
    <property type="match status" value="1"/>
</dbReference>
<dbReference type="Proteomes" id="UP000006729">
    <property type="component" value="Chromosome 2"/>
</dbReference>
<dbReference type="GO" id="GO:0006518">
    <property type="term" value="P:peptide metabolic process"/>
    <property type="evidence" value="ECO:0000318"/>
    <property type="project" value="GO_Central"/>
</dbReference>
<organism evidence="5 6">
    <name type="scientific">Populus trichocarpa</name>
    <name type="common">Western balsam poplar</name>
    <name type="synonym">Populus balsamifera subsp. trichocarpa</name>
    <dbReference type="NCBI Taxonomy" id="3694"/>
    <lineage>
        <taxon>Eukaryota</taxon>
        <taxon>Viridiplantae</taxon>
        <taxon>Streptophyta</taxon>
        <taxon>Embryophyta</taxon>
        <taxon>Tracheophyta</taxon>
        <taxon>Spermatophyta</taxon>
        <taxon>Magnoliopsida</taxon>
        <taxon>eudicotyledons</taxon>
        <taxon>Gunneridae</taxon>
        <taxon>Pentapetalae</taxon>
        <taxon>rosids</taxon>
        <taxon>fabids</taxon>
        <taxon>Malpighiales</taxon>
        <taxon>Salicaceae</taxon>
        <taxon>Saliceae</taxon>
        <taxon>Populus</taxon>
    </lineage>
</organism>
<dbReference type="InParanoid" id="A0A3N7G291"/>
<keyword evidence="6" id="KW-1185">Reference proteome</keyword>
<dbReference type="STRING" id="3694.A0A3N7G291"/>
<keyword evidence="3" id="KW-0812">Transmembrane</keyword>
<protein>
    <recommendedName>
        <fullName evidence="4">Peptidase M14 domain-containing protein</fullName>
    </recommendedName>
</protein>
<gene>
    <name evidence="5" type="ORF">POPTR_002G064101</name>
</gene>
<dbReference type="PROSITE" id="PS52035">
    <property type="entry name" value="PEPTIDASE_M14"/>
    <property type="match status" value="1"/>
</dbReference>
<feature type="transmembrane region" description="Helical" evidence="3">
    <location>
        <begin position="148"/>
        <end position="169"/>
    </location>
</feature>
<evidence type="ECO:0000259" key="4">
    <source>
        <dbReference type="PROSITE" id="PS52035"/>
    </source>
</evidence>
<feature type="active site" description="Proton donor/acceptor" evidence="2">
    <location>
        <position position="106"/>
    </location>
</feature>
<dbReference type="AlphaFoldDB" id="A0A3N7G291"/>
<accession>A0A3N7G291</accession>
<dbReference type="InterPro" id="IPR000834">
    <property type="entry name" value="Peptidase_M14"/>
</dbReference>
<keyword evidence="3" id="KW-0472">Membrane</keyword>
<dbReference type="GO" id="GO:0016485">
    <property type="term" value="P:protein processing"/>
    <property type="evidence" value="ECO:0000318"/>
    <property type="project" value="GO_Central"/>
</dbReference>
<feature type="domain" description="Peptidase M14" evidence="4">
    <location>
        <begin position="1"/>
        <end position="136"/>
    </location>
</feature>